<dbReference type="Gene3D" id="3.10.180.10">
    <property type="entry name" value="2,3-Dihydroxybiphenyl 1,2-Dioxygenase, domain 1"/>
    <property type="match status" value="1"/>
</dbReference>
<dbReference type="GO" id="GO:0016829">
    <property type="term" value="F:lyase activity"/>
    <property type="evidence" value="ECO:0007669"/>
    <property type="project" value="UniProtKB-KW"/>
</dbReference>
<dbReference type="Pfam" id="PF13468">
    <property type="entry name" value="Glyoxalase_3"/>
    <property type="match status" value="1"/>
</dbReference>
<dbReference type="SUPFAM" id="SSF54593">
    <property type="entry name" value="Glyoxalase/Bleomycin resistance protein/Dihydroxybiphenyl dioxygenase"/>
    <property type="match status" value="1"/>
</dbReference>
<feature type="region of interest" description="Disordered" evidence="1">
    <location>
        <begin position="235"/>
        <end position="265"/>
    </location>
</feature>
<accession>A0A9X2K535</accession>
<name>A0A9X2K535_9ACTN</name>
<feature type="domain" description="Glyoxalase-like" evidence="2">
    <location>
        <begin position="8"/>
        <end position="220"/>
    </location>
</feature>
<dbReference type="InterPro" id="IPR029068">
    <property type="entry name" value="Glyas_Bleomycin-R_OHBP_Dase"/>
</dbReference>
<dbReference type="Proteomes" id="UP001139648">
    <property type="component" value="Unassembled WGS sequence"/>
</dbReference>
<evidence type="ECO:0000313" key="3">
    <source>
        <dbReference type="EMBL" id="MCP2360084.1"/>
    </source>
</evidence>
<sequence length="348" mass="36913">MGDDVNGLHHVGHIVRDLDQAMERYRRLGFTVPAPACPVLPRVAGGPAEPFGVANTHVYFPGNFVELVAVLPETGPAPGAVRPIPLRVPGDRLPGLVAAIRATAGNIASFLRRFEGLHIMIADTPDLDRVAARLTAAGVRHGGVHTVQRPVETSAGTRMEPARYLEISDPGLPEGRVPEGRIGFAENTAAGPHDDPPRTGHPNGATGLVECVLCAPDAATPELRRRYGAYFGRPRDGWAHEDRARDGRARDGRAHDGRAHDGRAPGAARFERAGVTVVPASELAELLPGERPAALPAFVAYAVSVGDLAATERFLRRNDVPITRTGPGELFVPADAALGVAIIFRQEG</sequence>
<dbReference type="RefSeq" id="WP_253747679.1">
    <property type="nucleotide sequence ID" value="NZ_BAABKA010000066.1"/>
</dbReference>
<dbReference type="AlphaFoldDB" id="A0A9X2K535"/>
<proteinExistence type="predicted"/>
<comment type="caution">
    <text evidence="3">The sequence shown here is derived from an EMBL/GenBank/DDBJ whole genome shotgun (WGS) entry which is preliminary data.</text>
</comment>
<protein>
    <submittedName>
        <fullName evidence="3">Catechol 2,3-dioxygenase-like lactoylglutathione lyase family enzyme</fullName>
    </submittedName>
</protein>
<dbReference type="EMBL" id="JAMZEB010000002">
    <property type="protein sequence ID" value="MCP2360084.1"/>
    <property type="molecule type" value="Genomic_DNA"/>
</dbReference>
<evidence type="ECO:0000256" key="1">
    <source>
        <dbReference type="SAM" id="MobiDB-lite"/>
    </source>
</evidence>
<keyword evidence="4" id="KW-1185">Reference proteome</keyword>
<keyword evidence="3" id="KW-0456">Lyase</keyword>
<organism evidence="3 4">
    <name type="scientific">Nonomuraea thailandensis</name>
    <dbReference type="NCBI Taxonomy" id="1188745"/>
    <lineage>
        <taxon>Bacteria</taxon>
        <taxon>Bacillati</taxon>
        <taxon>Actinomycetota</taxon>
        <taxon>Actinomycetes</taxon>
        <taxon>Streptosporangiales</taxon>
        <taxon>Streptosporangiaceae</taxon>
        <taxon>Nonomuraea</taxon>
    </lineage>
</organism>
<reference evidence="3" key="1">
    <citation type="submission" date="2022-06" db="EMBL/GenBank/DDBJ databases">
        <title>Sequencing the genomes of 1000 actinobacteria strains.</title>
        <authorList>
            <person name="Klenk H.-P."/>
        </authorList>
    </citation>
    <scope>NUCLEOTIDE SEQUENCE</scope>
    <source>
        <strain evidence="3">DSM 46694</strain>
    </source>
</reference>
<evidence type="ECO:0000259" key="2">
    <source>
        <dbReference type="Pfam" id="PF13468"/>
    </source>
</evidence>
<evidence type="ECO:0000313" key="4">
    <source>
        <dbReference type="Proteomes" id="UP001139648"/>
    </source>
</evidence>
<feature type="compositionally biased region" description="Basic and acidic residues" evidence="1">
    <location>
        <begin position="235"/>
        <end position="263"/>
    </location>
</feature>
<dbReference type="InterPro" id="IPR025870">
    <property type="entry name" value="Glyoxalase-like_dom"/>
</dbReference>
<gene>
    <name evidence="3" type="ORF">HD597_007104</name>
</gene>